<gene>
    <name evidence="1" type="ordered locus">LVIS_A02</name>
</gene>
<protein>
    <submittedName>
        <fullName evidence="1">Uncharacterized protein</fullName>
    </submittedName>
</protein>
<dbReference type="PATRIC" id="fig|387344.15.peg.2221"/>
<reference evidence="1 2" key="1">
    <citation type="journal article" date="2006" name="Proc. Natl. Acad. Sci. U.S.A.">
        <title>Comparative genomics of the lactic acid bacteria.</title>
        <authorList>
            <person name="Makarova K."/>
            <person name="Slesarev A."/>
            <person name="Wolf Y."/>
            <person name="Sorokin A."/>
            <person name="Mirkin B."/>
            <person name="Koonin E."/>
            <person name="Pavlov A."/>
            <person name="Pavlova N."/>
            <person name="Karamychev V."/>
            <person name="Polouchine N."/>
            <person name="Shakhova V."/>
            <person name="Grigoriev I."/>
            <person name="Lou Y."/>
            <person name="Rohksar D."/>
            <person name="Lucas S."/>
            <person name="Huang K."/>
            <person name="Goodstein D.M."/>
            <person name="Hawkins T."/>
            <person name="Plengvidhya V."/>
            <person name="Welker D."/>
            <person name="Hughes J."/>
            <person name="Goh Y."/>
            <person name="Benson A."/>
            <person name="Baldwin K."/>
            <person name="Lee J.H."/>
            <person name="Diaz-Muniz I."/>
            <person name="Dosti B."/>
            <person name="Smeianov V."/>
            <person name="Wechter W."/>
            <person name="Barabote R."/>
            <person name="Lorca G."/>
            <person name="Altermann E."/>
            <person name="Barrangou R."/>
            <person name="Ganesan B."/>
            <person name="Xie Y."/>
            <person name="Rawsthorne H."/>
            <person name="Tamir D."/>
            <person name="Parker C."/>
            <person name="Breidt F."/>
            <person name="Broadbent J."/>
            <person name="Hutkins R."/>
            <person name="O'Sullivan D."/>
            <person name="Steele J."/>
            <person name="Unlu G."/>
            <person name="Saier M."/>
            <person name="Klaenhammer T."/>
            <person name="Richardson P."/>
            <person name="Kozyavkin S."/>
            <person name="Weimer B."/>
            <person name="Mills D."/>
        </authorList>
    </citation>
    <scope>NUCLEOTIDE SEQUENCE [LARGE SCALE GENOMIC DNA]</scope>
    <source>
        <strain evidence="2">ATCC 367 / BCRC 12310 / CIP 105137 / JCM 1170 / LMG 11437 / NCIMB 947 / NCTC 947</strain>
        <plasmid evidence="1">1</plasmid>
    </source>
</reference>
<evidence type="ECO:0000313" key="2">
    <source>
        <dbReference type="Proteomes" id="UP000001652"/>
    </source>
</evidence>
<proteinExistence type="predicted"/>
<keyword evidence="1" id="KW-0614">Plasmid</keyword>
<dbReference type="Proteomes" id="UP000001652">
    <property type="component" value="Plasmid 1"/>
</dbReference>
<dbReference type="RefSeq" id="WP_011668981.1">
    <property type="nucleotide sequence ID" value="NC_008498.1"/>
</dbReference>
<accession>Q03N58</accession>
<dbReference type="AlphaFoldDB" id="Q03N58"/>
<dbReference type="HOGENOM" id="CLU_087248_0_0_9"/>
<evidence type="ECO:0000313" key="1">
    <source>
        <dbReference type="EMBL" id="ABJ65364.1"/>
    </source>
</evidence>
<organism evidence="1 2">
    <name type="scientific">Levilactobacillus brevis (strain ATCC 367 / BCRC 12310 / CIP 105137 / JCM 1170 / LMG 11437 / NCIMB 947 / NCTC 947)</name>
    <name type="common">Lactobacillus brevis</name>
    <dbReference type="NCBI Taxonomy" id="387344"/>
    <lineage>
        <taxon>Bacteria</taxon>
        <taxon>Bacillati</taxon>
        <taxon>Bacillota</taxon>
        <taxon>Bacilli</taxon>
        <taxon>Lactobacillales</taxon>
        <taxon>Lactobacillaceae</taxon>
        <taxon>Levilactobacillus</taxon>
    </lineage>
</organism>
<dbReference type="EMBL" id="CP000417">
    <property type="protein sequence ID" value="ABJ65364.1"/>
    <property type="molecule type" value="Genomic_DNA"/>
</dbReference>
<keyword evidence="2" id="KW-1185">Reference proteome</keyword>
<dbReference type="eggNOG" id="ENOG5033QC9">
    <property type="taxonomic scope" value="Bacteria"/>
</dbReference>
<geneLocation type="plasmid" evidence="2">
    <name>pLVIS1</name>
</geneLocation>
<sequence length="278" mass="32821">MSKYKRNFQEVNEQWNDQINFIQESIRAFDNGNEKEARRLATAIRVMFHDSRESLSIYNQLIKWSGKDMIFKSITDIYSPANLISSWLQLALQQSKNGLRYIPNLDESVNRRIFFMNFDDWWNQIIFDDKKNCFTRRDVVLFVANKDGGAHLDSEIKESYANIVKYNSIGWTDSDGKSPSNNPLYTSIRVISQEILDSIKLNLYSPHRVTYINKGHEMEMRFVKQGEKKRYPWSSTEVQKSPETQSIVDKHQKKSRTLYIREYQGENEGKIRVEYIGK</sequence>
<dbReference type="KEGG" id="lbr:LVIS_A02"/>
<name>Q03N58_LEVBA</name>